<accession>A0A921FM83</accession>
<dbReference type="Proteomes" id="UP000703315">
    <property type="component" value="Unassembled WGS sequence"/>
</dbReference>
<dbReference type="InterPro" id="IPR005948">
    <property type="entry name" value="ThiB-like"/>
</dbReference>
<feature type="chain" id="PRO_5038415514" evidence="2">
    <location>
        <begin position="22"/>
        <end position="344"/>
    </location>
</feature>
<dbReference type="PANTHER" id="PTHR30006">
    <property type="entry name" value="THIAMINE-BINDING PERIPLASMIC PROTEIN-RELATED"/>
    <property type="match status" value="1"/>
</dbReference>
<organism evidence="3 4">
    <name type="scientific">Enteractinococcus helveticum</name>
    <dbReference type="NCBI Taxonomy" id="1837282"/>
    <lineage>
        <taxon>Bacteria</taxon>
        <taxon>Bacillati</taxon>
        <taxon>Actinomycetota</taxon>
        <taxon>Actinomycetes</taxon>
        <taxon>Micrococcales</taxon>
        <taxon>Micrococcaceae</taxon>
    </lineage>
</organism>
<protein>
    <submittedName>
        <fullName evidence="3">Thiamine ABC transporter substrate-binding protein</fullName>
    </submittedName>
</protein>
<dbReference type="GO" id="GO:0015888">
    <property type="term" value="P:thiamine transport"/>
    <property type="evidence" value="ECO:0007669"/>
    <property type="project" value="InterPro"/>
</dbReference>
<proteinExistence type="predicted"/>
<evidence type="ECO:0000256" key="2">
    <source>
        <dbReference type="SAM" id="SignalP"/>
    </source>
</evidence>
<reference evidence="3" key="1">
    <citation type="journal article" date="2021" name="PeerJ">
        <title>Extensive microbial diversity within the chicken gut microbiome revealed by metagenomics and culture.</title>
        <authorList>
            <person name="Gilroy R."/>
            <person name="Ravi A."/>
            <person name="Getino M."/>
            <person name="Pursley I."/>
            <person name="Horton D.L."/>
            <person name="Alikhan N.F."/>
            <person name="Baker D."/>
            <person name="Gharbi K."/>
            <person name="Hall N."/>
            <person name="Watson M."/>
            <person name="Adriaenssens E.M."/>
            <person name="Foster-Nyarko E."/>
            <person name="Jarju S."/>
            <person name="Secka A."/>
            <person name="Antonio M."/>
            <person name="Oren A."/>
            <person name="Chaudhuri R.R."/>
            <person name="La Ragione R."/>
            <person name="Hildebrand F."/>
            <person name="Pallen M.J."/>
        </authorList>
    </citation>
    <scope>NUCLEOTIDE SEQUENCE</scope>
    <source>
        <strain evidence="3">ChiHjej13B12-14962</strain>
    </source>
</reference>
<dbReference type="GO" id="GO:0030975">
    <property type="term" value="F:thiamine binding"/>
    <property type="evidence" value="ECO:0007669"/>
    <property type="project" value="InterPro"/>
</dbReference>
<reference evidence="3" key="2">
    <citation type="submission" date="2021-09" db="EMBL/GenBank/DDBJ databases">
        <authorList>
            <person name="Gilroy R."/>
        </authorList>
    </citation>
    <scope>NUCLEOTIDE SEQUENCE</scope>
    <source>
        <strain evidence="3">ChiHjej13B12-14962</strain>
    </source>
</reference>
<dbReference type="SUPFAM" id="SSF53850">
    <property type="entry name" value="Periplasmic binding protein-like II"/>
    <property type="match status" value="1"/>
</dbReference>
<comment type="caution">
    <text evidence="3">The sequence shown here is derived from an EMBL/GenBank/DDBJ whole genome shotgun (WGS) entry which is preliminary data.</text>
</comment>
<keyword evidence="1 2" id="KW-0732">Signal</keyword>
<dbReference type="PANTHER" id="PTHR30006:SF2">
    <property type="entry name" value="ABC TRANSPORTER SUBSTRATE-BINDING PROTEIN"/>
    <property type="match status" value="1"/>
</dbReference>
<feature type="signal peptide" evidence="2">
    <location>
        <begin position="1"/>
        <end position="21"/>
    </location>
</feature>
<dbReference type="NCBIfam" id="TIGR01254">
    <property type="entry name" value="sfuA"/>
    <property type="match status" value="1"/>
</dbReference>
<evidence type="ECO:0000256" key="1">
    <source>
        <dbReference type="ARBA" id="ARBA00022729"/>
    </source>
</evidence>
<dbReference type="AlphaFoldDB" id="A0A921FM83"/>
<evidence type="ECO:0000313" key="3">
    <source>
        <dbReference type="EMBL" id="HJF14026.1"/>
    </source>
</evidence>
<dbReference type="EMBL" id="DYXC01000058">
    <property type="protein sequence ID" value="HJF14026.1"/>
    <property type="molecule type" value="Genomic_DNA"/>
</dbReference>
<evidence type="ECO:0000313" key="4">
    <source>
        <dbReference type="Proteomes" id="UP000703315"/>
    </source>
</evidence>
<dbReference type="RefSeq" id="WP_303903452.1">
    <property type="nucleotide sequence ID" value="NZ_DYXC01000058.1"/>
</dbReference>
<dbReference type="Gene3D" id="3.40.190.10">
    <property type="entry name" value="Periplasmic binding protein-like II"/>
    <property type="match status" value="2"/>
</dbReference>
<dbReference type="Pfam" id="PF13416">
    <property type="entry name" value="SBP_bac_8"/>
    <property type="match status" value="1"/>
</dbReference>
<name>A0A921FM83_9MICC</name>
<dbReference type="GO" id="GO:0030288">
    <property type="term" value="C:outer membrane-bounded periplasmic space"/>
    <property type="evidence" value="ECO:0007669"/>
    <property type="project" value="TreeGrafter"/>
</dbReference>
<dbReference type="InterPro" id="IPR006059">
    <property type="entry name" value="SBP"/>
</dbReference>
<sequence length="344" mass="37222">MKKSLPFVVIAALGFTGCSVADQAQNTDDDAAAGSVTIMTHDSFNVDEELVAAFEEETGYTVTTTSPGDAGAVLNQLILQKDNPTVDAVYGIDNYSAQTLLDEDMLTSHDAELGSAERFALEADTNGHLAPIDHGQVCVNMDNEWFEAEDLTPPETLEDLTDPAYEGLFVTTDPTTSSPGLAFLVATIAGTDDWQAYWQDLLDNGAKVAGGWSDAYYSDFTSTGDGDYPLVLSYSSSPSAEAGRTSSILGTCTEQVEYAGVLADAANPDGAQAFIEFLLSQDFQETLPEEMYMYPVLEETTLPEEWSQYAELSPEPITADLTEVSENRDAWLNDWTELTENHAD</sequence>
<dbReference type="GO" id="GO:0030976">
    <property type="term" value="F:thiamine pyrophosphate binding"/>
    <property type="evidence" value="ECO:0007669"/>
    <property type="project" value="TreeGrafter"/>
</dbReference>
<dbReference type="PROSITE" id="PS51257">
    <property type="entry name" value="PROKAR_LIPOPROTEIN"/>
    <property type="match status" value="1"/>
</dbReference>
<gene>
    <name evidence="3" type="ORF">K8V32_04380</name>
</gene>